<feature type="region of interest" description="Disordered" evidence="1">
    <location>
        <begin position="58"/>
        <end position="87"/>
    </location>
</feature>
<protein>
    <submittedName>
        <fullName evidence="2">Uncharacterized protein</fullName>
    </submittedName>
</protein>
<sequence>MDLKQQVKNYTMTIRNTRPPATIKDQDKSEWAHHRALQVLANDGDVPYEATLRNVVHDGARQPKLPPRQTQKHPGYIRNESGGFFTS</sequence>
<organism evidence="2 3">
    <name type="scientific">Chlamydomonas schloesseri</name>
    <dbReference type="NCBI Taxonomy" id="2026947"/>
    <lineage>
        <taxon>Eukaryota</taxon>
        <taxon>Viridiplantae</taxon>
        <taxon>Chlorophyta</taxon>
        <taxon>core chlorophytes</taxon>
        <taxon>Chlorophyceae</taxon>
        <taxon>CS clade</taxon>
        <taxon>Chlamydomonadales</taxon>
        <taxon>Chlamydomonadaceae</taxon>
        <taxon>Chlamydomonas</taxon>
    </lineage>
</organism>
<proteinExistence type="predicted"/>
<dbReference type="EMBL" id="JAEHOD010000066">
    <property type="protein sequence ID" value="KAG2432712.1"/>
    <property type="molecule type" value="Genomic_DNA"/>
</dbReference>
<reference evidence="2" key="1">
    <citation type="journal article" date="2020" name="bioRxiv">
        <title>Comparative genomics of Chlamydomonas.</title>
        <authorList>
            <person name="Craig R.J."/>
            <person name="Hasan A.R."/>
            <person name="Ness R.W."/>
            <person name="Keightley P.D."/>
        </authorList>
    </citation>
    <scope>NUCLEOTIDE SEQUENCE</scope>
    <source>
        <strain evidence="2">CCAP 11/173</strain>
    </source>
</reference>
<dbReference type="AlphaFoldDB" id="A0A835SSU3"/>
<gene>
    <name evidence="2" type="ORF">HYH02_006695</name>
</gene>
<comment type="caution">
    <text evidence="2">The sequence shown here is derived from an EMBL/GenBank/DDBJ whole genome shotgun (WGS) entry which is preliminary data.</text>
</comment>
<keyword evidence="3" id="KW-1185">Reference proteome</keyword>
<name>A0A835SSU3_9CHLO</name>
<dbReference type="Proteomes" id="UP000613740">
    <property type="component" value="Unassembled WGS sequence"/>
</dbReference>
<evidence type="ECO:0000313" key="2">
    <source>
        <dbReference type="EMBL" id="KAG2432712.1"/>
    </source>
</evidence>
<dbReference type="OrthoDB" id="523152at2759"/>
<accession>A0A835SSU3</accession>
<evidence type="ECO:0000313" key="3">
    <source>
        <dbReference type="Proteomes" id="UP000613740"/>
    </source>
</evidence>
<evidence type="ECO:0000256" key="1">
    <source>
        <dbReference type="SAM" id="MobiDB-lite"/>
    </source>
</evidence>